<dbReference type="RefSeq" id="WP_146452947.1">
    <property type="nucleotide sequence ID" value="NZ_SJPS01000011.1"/>
</dbReference>
<dbReference type="InterPro" id="IPR035985">
    <property type="entry name" value="Ubiquitin-activating_enz"/>
</dbReference>
<dbReference type="GO" id="GO:0005737">
    <property type="term" value="C:cytoplasm"/>
    <property type="evidence" value="ECO:0007669"/>
    <property type="project" value="TreeGrafter"/>
</dbReference>
<dbReference type="OrthoDB" id="2746358at2"/>
<gene>
    <name evidence="2" type="primary">moeB_2</name>
    <name evidence="2" type="ORF">Pla144_47220</name>
</gene>
<sequence length="491" mass="54160">MKRALHNTPVGFGPERVLRIRQHEAEELFAHMRQDERKEQMAFGLGYHQQTAQGTIFQVNDIILPDESDLAHQSAGGVTPTREFLSYVYFQAFQTKQDIIEFHTHPGACVPHFSGIDETYAYPNAEYMSEHLPDPITLVLVVGNNRFDAFDAVAWDRDLKSFHDLQRIEVLGRPSEVHLVGVRRKDAPSIAAFYDRQVRIPGWNQQGLAQLRIGIVGMGGNGAHLFQTLLQMGAAEQGFFALVDADEVEASNIPRIPYATPEDVGMPKVTLAAQWAGRRSSAIAIYPYPCMLSESAAQDRLKNATVLFGCVDNDGGRMMLNDLAIRYGIPLIDLGCDVIVEDEEAIVGGQVRVVLPGENACLVCCHGYDPAQAAIDLMDAREHAQRAVHGYVRNSSVEAAPSIANLNCLTAQAAIAQLLAIVNGKQFGNWDYFHFDQSTLSTITASTKHNEECPCCGREGNLGKGYRDECGSCSSELLLTHIEPETVDSEW</sequence>
<dbReference type="InterPro" id="IPR045886">
    <property type="entry name" value="ThiF/MoeB/HesA"/>
</dbReference>
<dbReference type="PANTHER" id="PTHR10953">
    <property type="entry name" value="UBIQUITIN-ACTIVATING ENZYME E1"/>
    <property type="match status" value="1"/>
</dbReference>
<keyword evidence="3" id="KW-1185">Reference proteome</keyword>
<proteinExistence type="predicted"/>
<dbReference type="AlphaFoldDB" id="A0A5C6CB53"/>
<reference evidence="2 3" key="1">
    <citation type="submission" date="2019-02" db="EMBL/GenBank/DDBJ databases">
        <title>Deep-cultivation of Planctomycetes and their phenomic and genomic characterization uncovers novel biology.</title>
        <authorList>
            <person name="Wiegand S."/>
            <person name="Jogler M."/>
            <person name="Boedeker C."/>
            <person name="Pinto D."/>
            <person name="Vollmers J."/>
            <person name="Rivas-Marin E."/>
            <person name="Kohn T."/>
            <person name="Peeters S.H."/>
            <person name="Heuer A."/>
            <person name="Rast P."/>
            <person name="Oberbeckmann S."/>
            <person name="Bunk B."/>
            <person name="Jeske O."/>
            <person name="Meyerdierks A."/>
            <person name="Storesund J.E."/>
            <person name="Kallscheuer N."/>
            <person name="Luecker S."/>
            <person name="Lage O.M."/>
            <person name="Pohl T."/>
            <person name="Merkel B.J."/>
            <person name="Hornburger P."/>
            <person name="Mueller R.-W."/>
            <person name="Bruemmer F."/>
            <person name="Labrenz M."/>
            <person name="Spormann A.M."/>
            <person name="Op Den Camp H."/>
            <person name="Overmann J."/>
            <person name="Amann R."/>
            <person name="Jetten M.S.M."/>
            <person name="Mascher T."/>
            <person name="Medema M.H."/>
            <person name="Devos D.P."/>
            <person name="Kaster A.-K."/>
            <person name="Ovreas L."/>
            <person name="Rohde M."/>
            <person name="Galperin M.Y."/>
            <person name="Jogler C."/>
        </authorList>
    </citation>
    <scope>NUCLEOTIDE SEQUENCE [LARGE SCALE GENOMIC DNA]</scope>
    <source>
        <strain evidence="2 3">Pla144</strain>
    </source>
</reference>
<organism evidence="2 3">
    <name type="scientific">Bythopirellula polymerisocia</name>
    <dbReference type="NCBI Taxonomy" id="2528003"/>
    <lineage>
        <taxon>Bacteria</taxon>
        <taxon>Pseudomonadati</taxon>
        <taxon>Planctomycetota</taxon>
        <taxon>Planctomycetia</taxon>
        <taxon>Pirellulales</taxon>
        <taxon>Lacipirellulaceae</taxon>
        <taxon>Bythopirellula</taxon>
    </lineage>
</organism>
<evidence type="ECO:0000313" key="2">
    <source>
        <dbReference type="EMBL" id="TWU21312.1"/>
    </source>
</evidence>
<evidence type="ECO:0000313" key="3">
    <source>
        <dbReference type="Proteomes" id="UP000318437"/>
    </source>
</evidence>
<dbReference type="Pfam" id="PF00899">
    <property type="entry name" value="ThiF"/>
    <property type="match status" value="1"/>
</dbReference>
<comment type="caution">
    <text evidence="2">The sequence shown here is derived from an EMBL/GenBank/DDBJ whole genome shotgun (WGS) entry which is preliminary data.</text>
</comment>
<dbReference type="InterPro" id="IPR000594">
    <property type="entry name" value="ThiF_NAD_FAD-bd"/>
</dbReference>
<keyword evidence="2" id="KW-0548">Nucleotidyltransferase</keyword>
<dbReference type="GO" id="GO:0008641">
    <property type="term" value="F:ubiquitin-like modifier activating enzyme activity"/>
    <property type="evidence" value="ECO:0007669"/>
    <property type="project" value="InterPro"/>
</dbReference>
<feature type="domain" description="THIF-type NAD/FAD binding fold" evidence="1">
    <location>
        <begin position="194"/>
        <end position="455"/>
    </location>
</feature>
<dbReference type="SUPFAM" id="SSF69572">
    <property type="entry name" value="Activating enzymes of the ubiquitin-like proteins"/>
    <property type="match status" value="1"/>
</dbReference>
<protein>
    <submittedName>
        <fullName evidence="2">Molybdopterin-synthase adenylyltransferase</fullName>
        <ecNumber evidence="2">2.7.7.80</ecNumber>
    </submittedName>
</protein>
<keyword evidence="2" id="KW-0808">Transferase</keyword>
<dbReference type="EC" id="2.7.7.80" evidence="2"/>
<dbReference type="Proteomes" id="UP000318437">
    <property type="component" value="Unassembled WGS sequence"/>
</dbReference>
<dbReference type="GO" id="GO:0004792">
    <property type="term" value="F:thiosulfate-cyanide sulfurtransferase activity"/>
    <property type="evidence" value="ECO:0007669"/>
    <property type="project" value="TreeGrafter"/>
</dbReference>
<dbReference type="Gene3D" id="3.40.50.720">
    <property type="entry name" value="NAD(P)-binding Rossmann-like Domain"/>
    <property type="match status" value="1"/>
</dbReference>
<dbReference type="PANTHER" id="PTHR10953:SF247">
    <property type="entry name" value="SLL6053 PROTEIN"/>
    <property type="match status" value="1"/>
</dbReference>
<name>A0A5C6CB53_9BACT</name>
<dbReference type="GO" id="GO:0061605">
    <property type="term" value="F:molybdopterin-synthase adenylyltransferase activity"/>
    <property type="evidence" value="ECO:0007669"/>
    <property type="project" value="UniProtKB-EC"/>
</dbReference>
<evidence type="ECO:0000259" key="1">
    <source>
        <dbReference type="Pfam" id="PF00899"/>
    </source>
</evidence>
<dbReference type="EMBL" id="SJPS01000011">
    <property type="protein sequence ID" value="TWU21312.1"/>
    <property type="molecule type" value="Genomic_DNA"/>
</dbReference>
<accession>A0A5C6CB53</accession>